<dbReference type="GO" id="GO:0004521">
    <property type="term" value="F:RNA endonuclease activity"/>
    <property type="evidence" value="ECO:0007669"/>
    <property type="project" value="InterPro"/>
</dbReference>
<keyword evidence="3" id="KW-0378">Hydrolase</keyword>
<accession>A0A4S4KWL4</accession>
<keyword evidence="1" id="KW-0540">Nuclease</keyword>
<organism evidence="6 7">
    <name type="scientific">Phellinidium pouzarii</name>
    <dbReference type="NCBI Taxonomy" id="167371"/>
    <lineage>
        <taxon>Eukaryota</taxon>
        <taxon>Fungi</taxon>
        <taxon>Dikarya</taxon>
        <taxon>Basidiomycota</taxon>
        <taxon>Agaricomycotina</taxon>
        <taxon>Agaricomycetes</taxon>
        <taxon>Hymenochaetales</taxon>
        <taxon>Hymenochaetaceae</taxon>
        <taxon>Phellinidium</taxon>
    </lineage>
</organism>
<evidence type="ECO:0000256" key="5">
    <source>
        <dbReference type="ARBA" id="ARBA00023239"/>
    </source>
</evidence>
<dbReference type="PANTHER" id="PTHR42104:SF1">
    <property type="entry name" value="EXTRACELLULAR GUANYL-SPECIFIC RIBONUCLEASE RNTA (AFU_ORTHOLOGUE AFUA_4G03230)"/>
    <property type="match status" value="1"/>
</dbReference>
<dbReference type="Gene3D" id="3.10.450.30">
    <property type="entry name" value="Microbial ribonucleases"/>
    <property type="match status" value="1"/>
</dbReference>
<dbReference type="SUPFAM" id="SSF53933">
    <property type="entry name" value="Microbial ribonucleases"/>
    <property type="match status" value="1"/>
</dbReference>
<evidence type="ECO:0000256" key="1">
    <source>
        <dbReference type="ARBA" id="ARBA00022722"/>
    </source>
</evidence>
<gene>
    <name evidence="6" type="ORF">EW145_g6469</name>
</gene>
<name>A0A4S4KWL4_9AGAM</name>
<dbReference type="OrthoDB" id="5425539at2759"/>
<comment type="caution">
    <text evidence="6">The sequence shown here is derived from an EMBL/GenBank/DDBJ whole genome shotgun (WGS) entry which is preliminary data.</text>
</comment>
<evidence type="ECO:0000313" key="6">
    <source>
        <dbReference type="EMBL" id="THH03174.1"/>
    </source>
</evidence>
<sequence length="199" mass="21622">MLMFRLCYYDIWIVDAHGPFHAVIPETTLSTLLVRDIRAQVCPAQHVRPASSVKFFRNMIFKALSLLSLVATAVVAATVVSDSLPSGTVTCGSNRYSVSSITAAINAGVEDMESGNLPDDYPHQYYSESSEHITLYCSGNGPWYEFPIMPNGKIYTSSSSNYVSPGTDRVIFTESGTYCAVVTHTGAASYDGFVACDND</sequence>
<evidence type="ECO:0000256" key="4">
    <source>
        <dbReference type="ARBA" id="ARBA00023157"/>
    </source>
</evidence>
<dbReference type="PANTHER" id="PTHR42104">
    <property type="entry name" value="EXTRACELLULAR GUANYL-SPECIFIC RIBONUCLEASE RNTA (AFU_ORTHOLOGUE AFUA_4G03230)"/>
    <property type="match status" value="1"/>
</dbReference>
<keyword evidence="2" id="KW-0255">Endonuclease</keyword>
<dbReference type="Pfam" id="PF00545">
    <property type="entry name" value="Ribonuclease"/>
    <property type="match status" value="1"/>
</dbReference>
<dbReference type="GO" id="GO:0003723">
    <property type="term" value="F:RNA binding"/>
    <property type="evidence" value="ECO:0007669"/>
    <property type="project" value="InterPro"/>
</dbReference>
<dbReference type="EMBL" id="SGPK01000489">
    <property type="protein sequence ID" value="THH03174.1"/>
    <property type="molecule type" value="Genomic_DNA"/>
</dbReference>
<evidence type="ECO:0000256" key="3">
    <source>
        <dbReference type="ARBA" id="ARBA00022801"/>
    </source>
</evidence>
<evidence type="ECO:0000256" key="2">
    <source>
        <dbReference type="ARBA" id="ARBA00022759"/>
    </source>
</evidence>
<dbReference type="GO" id="GO:0016787">
    <property type="term" value="F:hydrolase activity"/>
    <property type="evidence" value="ECO:0007669"/>
    <property type="project" value="UniProtKB-KW"/>
</dbReference>
<proteinExistence type="predicted"/>
<dbReference type="Proteomes" id="UP000308199">
    <property type="component" value="Unassembled WGS sequence"/>
</dbReference>
<dbReference type="GO" id="GO:0016829">
    <property type="term" value="F:lyase activity"/>
    <property type="evidence" value="ECO:0007669"/>
    <property type="project" value="UniProtKB-KW"/>
</dbReference>
<dbReference type="AlphaFoldDB" id="A0A4S4KWL4"/>
<protein>
    <submittedName>
        <fullName evidence="6">Uncharacterized protein</fullName>
    </submittedName>
</protein>
<keyword evidence="4" id="KW-1015">Disulfide bond</keyword>
<dbReference type="InterPro" id="IPR016191">
    <property type="entry name" value="Ribonuclease/ribotoxin"/>
</dbReference>
<keyword evidence="5" id="KW-0456">Lyase</keyword>
<dbReference type="InterPro" id="IPR000026">
    <property type="entry name" value="N1-like"/>
</dbReference>
<evidence type="ECO:0000313" key="7">
    <source>
        <dbReference type="Proteomes" id="UP000308199"/>
    </source>
</evidence>
<reference evidence="6 7" key="1">
    <citation type="submission" date="2019-02" db="EMBL/GenBank/DDBJ databases">
        <title>Genome sequencing of the rare red list fungi Phellinidium pouzarii.</title>
        <authorList>
            <person name="Buettner E."/>
            <person name="Kellner H."/>
        </authorList>
    </citation>
    <scope>NUCLEOTIDE SEQUENCE [LARGE SCALE GENOMIC DNA]</scope>
    <source>
        <strain evidence="6 7">DSM 108285</strain>
    </source>
</reference>
<keyword evidence="7" id="KW-1185">Reference proteome</keyword>